<dbReference type="OrthoDB" id="9776657at2"/>
<gene>
    <name evidence="8" type="ORF">DDE84_05570</name>
</gene>
<reference evidence="8 9" key="1">
    <citation type="submission" date="2018-04" db="EMBL/GenBank/DDBJ databases">
        <authorList>
            <person name="Eckel V.P."/>
            <person name="Vogel R.F."/>
        </authorList>
    </citation>
    <scope>NUCLEOTIDE SEQUENCE [LARGE SCALE GENOMIC DNA]</scope>
    <source>
        <strain evidence="9">TMW 2.1764</strain>
    </source>
</reference>
<dbReference type="GO" id="GO:0005975">
    <property type="term" value="P:carbohydrate metabolic process"/>
    <property type="evidence" value="ECO:0007669"/>
    <property type="project" value="InterPro"/>
</dbReference>
<evidence type="ECO:0000256" key="4">
    <source>
        <dbReference type="ARBA" id="ARBA00023295"/>
    </source>
</evidence>
<organism evidence="8 9">
    <name type="scientific">Bifidobacterium tibiigranuli</name>
    <dbReference type="NCBI Taxonomy" id="2172043"/>
    <lineage>
        <taxon>Bacteria</taxon>
        <taxon>Bacillati</taxon>
        <taxon>Actinomycetota</taxon>
        <taxon>Actinomycetes</taxon>
        <taxon>Bifidobacteriales</taxon>
        <taxon>Bifidobacteriaceae</taxon>
        <taxon>Bifidobacterium</taxon>
    </lineage>
</organism>
<dbReference type="InterPro" id="IPR013148">
    <property type="entry name" value="Glyco_hydro_32_N"/>
</dbReference>
<dbReference type="EC" id="3.2.1.26" evidence="2"/>
<evidence type="ECO:0000256" key="3">
    <source>
        <dbReference type="ARBA" id="ARBA00022801"/>
    </source>
</evidence>
<evidence type="ECO:0000256" key="5">
    <source>
        <dbReference type="RuleBase" id="RU362110"/>
    </source>
</evidence>
<dbReference type="RefSeq" id="WP_152580717.1">
    <property type="nucleotide sequence ID" value="NZ_JAKVIV010000002.1"/>
</dbReference>
<dbReference type="SMART" id="SM00640">
    <property type="entry name" value="Glyco_32"/>
    <property type="match status" value="1"/>
</dbReference>
<dbReference type="PANTHER" id="PTHR43101:SF1">
    <property type="entry name" value="BETA-FRUCTOSIDASE"/>
    <property type="match status" value="1"/>
</dbReference>
<comment type="similarity">
    <text evidence="1 5">Belongs to the glycosyl hydrolase 32 family.</text>
</comment>
<dbReference type="InterPro" id="IPR051214">
    <property type="entry name" value="GH32_Enzymes"/>
</dbReference>
<dbReference type="InterPro" id="IPR023296">
    <property type="entry name" value="Glyco_hydro_beta-prop_sf"/>
</dbReference>
<dbReference type="Proteomes" id="UP000325415">
    <property type="component" value="Unassembled WGS sequence"/>
</dbReference>
<comment type="caution">
    <text evidence="8">The sequence shown here is derived from an EMBL/GenBank/DDBJ whole genome shotgun (WGS) entry which is preliminary data.</text>
</comment>
<dbReference type="GeneID" id="78127152"/>
<sequence>MGLVPTITPILDHDAELAKAEAGVAQFAASRNDRWYPKFHIASDGGWINDPNGLCYYRGRWHVFYQLHPFDTQWGQCHWGHVSSADMVTWRREPIAMAPSLEEEKDGVYSGSAAIGDDGTLRFYYTGHRNLADAIDPKRSLEVQLLATAQDDDAIRLTKHGMVIDCPRAEVDSDFRDPKVWKTGGIWYMTFGVSSAHKRGQMWLYTSQDMIEWSFERVLFEHPDPDVFMLECPDFFPVTGPDGEEKWVIGFSAMGSKPHGFMNRNASNAGYMIGSWTPGEVFRPESEFRLWDWGHNFYAPQSFTAPDGRQIMYGWMSPFAGSAPMQEDGWCGQLTLPREITLGADGDLHTSPVKEVSALRAGSADLGAIELQANEEHIIVDDAEAVEVELTLNLARSTAERMGLKIHATNDDSYTYVAYDDQLGRVVIDRQAAACGDRGYRAAPLSDEELSKGVIDLRLFIDRGSIEVYVNGGRQVLSSYSYPSEGPRAIKLTSESGVAHTDALKIHQLRSIGLE</sequence>
<dbReference type="InterPro" id="IPR001362">
    <property type="entry name" value="Glyco_hydro_32"/>
</dbReference>
<protein>
    <recommendedName>
        <fullName evidence="2">beta-fructofuranosidase</fullName>
        <ecNumber evidence="2">3.2.1.26</ecNumber>
    </recommendedName>
</protein>
<feature type="domain" description="Glycosyl hydrolase family 32 C-terminal" evidence="7">
    <location>
        <begin position="355"/>
        <end position="507"/>
    </location>
</feature>
<feature type="domain" description="Glycosyl hydrolase family 32 N-terminal" evidence="6">
    <location>
        <begin position="40"/>
        <end position="352"/>
    </location>
</feature>
<dbReference type="Pfam" id="PF08244">
    <property type="entry name" value="Glyco_hydro_32C"/>
    <property type="match status" value="1"/>
</dbReference>
<keyword evidence="4 5" id="KW-0326">Glycosidase</keyword>
<evidence type="ECO:0000313" key="8">
    <source>
        <dbReference type="EMBL" id="KAE8128364.1"/>
    </source>
</evidence>
<dbReference type="InterPro" id="IPR013189">
    <property type="entry name" value="Glyco_hydro_32_C"/>
</dbReference>
<dbReference type="SUPFAM" id="SSF75005">
    <property type="entry name" value="Arabinanase/levansucrase/invertase"/>
    <property type="match status" value="1"/>
</dbReference>
<evidence type="ECO:0000259" key="6">
    <source>
        <dbReference type="Pfam" id="PF00251"/>
    </source>
</evidence>
<evidence type="ECO:0000256" key="2">
    <source>
        <dbReference type="ARBA" id="ARBA00012758"/>
    </source>
</evidence>
<accession>A0A5N6S4J6</accession>
<dbReference type="CDD" id="cd08996">
    <property type="entry name" value="GH32_FFase"/>
    <property type="match status" value="1"/>
</dbReference>
<evidence type="ECO:0000259" key="7">
    <source>
        <dbReference type="Pfam" id="PF08244"/>
    </source>
</evidence>
<dbReference type="EMBL" id="QDAG01000005">
    <property type="protein sequence ID" value="KAE8128364.1"/>
    <property type="molecule type" value="Genomic_DNA"/>
</dbReference>
<dbReference type="GO" id="GO:0004564">
    <property type="term" value="F:beta-fructofuranosidase activity"/>
    <property type="evidence" value="ECO:0007669"/>
    <property type="project" value="UniProtKB-EC"/>
</dbReference>
<dbReference type="SUPFAM" id="SSF49899">
    <property type="entry name" value="Concanavalin A-like lectins/glucanases"/>
    <property type="match status" value="1"/>
</dbReference>
<evidence type="ECO:0000256" key="1">
    <source>
        <dbReference type="ARBA" id="ARBA00009902"/>
    </source>
</evidence>
<dbReference type="Pfam" id="PF00251">
    <property type="entry name" value="Glyco_hydro_32N"/>
    <property type="match status" value="1"/>
</dbReference>
<dbReference type="Gene3D" id="2.115.10.20">
    <property type="entry name" value="Glycosyl hydrolase domain, family 43"/>
    <property type="match status" value="1"/>
</dbReference>
<name>A0A5N6S4J6_9BIFI</name>
<dbReference type="InterPro" id="IPR013320">
    <property type="entry name" value="ConA-like_dom_sf"/>
</dbReference>
<keyword evidence="3 5" id="KW-0378">Hydrolase</keyword>
<dbReference type="AlphaFoldDB" id="A0A5N6S4J6"/>
<evidence type="ECO:0000313" key="9">
    <source>
        <dbReference type="Proteomes" id="UP000325415"/>
    </source>
</evidence>
<keyword evidence="9" id="KW-1185">Reference proteome</keyword>
<dbReference type="PANTHER" id="PTHR43101">
    <property type="entry name" value="BETA-FRUCTOSIDASE"/>
    <property type="match status" value="1"/>
</dbReference>
<dbReference type="Gene3D" id="2.60.120.560">
    <property type="entry name" value="Exo-inulinase, domain 1"/>
    <property type="match status" value="1"/>
</dbReference>
<proteinExistence type="inferred from homology"/>